<protein>
    <submittedName>
        <fullName evidence="2">Uncharacterized protein</fullName>
    </submittedName>
</protein>
<proteinExistence type="predicted"/>
<dbReference type="RefSeq" id="WP_344511042.1">
    <property type="nucleotide sequence ID" value="NZ_BAAAQD010000026.1"/>
</dbReference>
<keyword evidence="1" id="KW-0732">Signal</keyword>
<name>A0ABN2CFT1_9ACTN</name>
<accession>A0ABN2CFT1</accession>
<feature type="chain" id="PRO_5047357389" evidence="1">
    <location>
        <begin position="28"/>
        <end position="1028"/>
    </location>
</feature>
<evidence type="ECO:0000313" key="2">
    <source>
        <dbReference type="EMBL" id="GAA1557760.1"/>
    </source>
</evidence>
<keyword evidence="3" id="KW-1185">Reference proteome</keyword>
<reference evidence="2 3" key="1">
    <citation type="journal article" date="2019" name="Int. J. Syst. Evol. Microbiol.">
        <title>The Global Catalogue of Microorganisms (GCM) 10K type strain sequencing project: providing services to taxonomists for standard genome sequencing and annotation.</title>
        <authorList>
            <consortium name="The Broad Institute Genomics Platform"/>
            <consortium name="The Broad Institute Genome Sequencing Center for Infectious Disease"/>
            <person name="Wu L."/>
            <person name="Ma J."/>
        </authorList>
    </citation>
    <scope>NUCLEOTIDE SEQUENCE [LARGE SCALE GENOMIC DNA]</scope>
    <source>
        <strain evidence="2 3">JCM 15933</strain>
    </source>
</reference>
<organism evidence="2 3">
    <name type="scientific">Dactylosporangium maewongense</name>
    <dbReference type="NCBI Taxonomy" id="634393"/>
    <lineage>
        <taxon>Bacteria</taxon>
        <taxon>Bacillati</taxon>
        <taxon>Actinomycetota</taxon>
        <taxon>Actinomycetes</taxon>
        <taxon>Micromonosporales</taxon>
        <taxon>Micromonosporaceae</taxon>
        <taxon>Dactylosporangium</taxon>
    </lineage>
</organism>
<evidence type="ECO:0000256" key="1">
    <source>
        <dbReference type="SAM" id="SignalP"/>
    </source>
</evidence>
<feature type="signal peptide" evidence="1">
    <location>
        <begin position="1"/>
        <end position="27"/>
    </location>
</feature>
<gene>
    <name evidence="2" type="ORF">GCM10009827_093360</name>
</gene>
<evidence type="ECO:0000313" key="3">
    <source>
        <dbReference type="Proteomes" id="UP001501470"/>
    </source>
</evidence>
<comment type="caution">
    <text evidence="2">The sequence shown here is derived from an EMBL/GenBank/DDBJ whole genome shotgun (WGS) entry which is preliminary data.</text>
</comment>
<dbReference type="EMBL" id="BAAAQD010000026">
    <property type="protein sequence ID" value="GAA1557760.1"/>
    <property type="molecule type" value="Genomic_DNA"/>
</dbReference>
<dbReference type="Proteomes" id="UP001501470">
    <property type="component" value="Unassembled WGS sequence"/>
</dbReference>
<sequence>MRLLLAAMLTLVTVAGGSVGDAGAAYAAVQVQIDPLALRDRLFSAHMRNRAQGVQGLEHMFLSAEMVGYRQTHPNATAKDLMDHAVIMGNWYDSQLRTEDLERPAYEFVVKLIELSANHPAGEVTAPIMQALIESTLGPQLSVHGNMVDQVAASQFMYSFFDQVYAVEDRVWGAVARLGMDDPTFAAAWDGQFGVRYNVSSKAGSDQLQADPVIATYINVKGLLDHGYNAQDYVNDGNGQLKQLLDKINARLAESTAAANALNAQFPINGGNPTQAALDQAKAQAAQRQQWIHGAAGAVQLLSTLIGFADYRAGRIAAVTGKAAVQIATAVNAWLPTIASKGLVAALTSMSALMMAGNVLGAIQTLVPLFGGWPSPDEQIWDELRQLRQEVVTMSNQMSERFDRIEPALTEIYSQMLSQFGILLQLHDATSQQLADITSQLAALTYKVEFWGLAIFEAERAERSIPVAYWFNDAVGFKPMHGYDLPWNDKKPATYLGAATDLLTSADTVAKNEPMARTIPLNLEAPDTDANTVLDGYHASGAIQYLNAYARQYLGMPGTDEVGLTPNAEFWLGATEPYKMLMAQNPGHSRTQPGLSDGFIKSGNAILSGAATFSKPRTPTGDNPARLNPIIESLIKRYRAGSDGLLTELEKLRDVPRVGHPAYNQFGPANQAVPNKPTAEPTIVEDCTRAGAPKRNRPANVQLLALPQELWVASYARANTSVRVCYDTNWENMVQPEEPGGDKPYAIYADLKVTMRIQQGWDGQFSTVRQWEKVFPYGRMGQYYPPRSGQTSWQTSPDQALSEKWDPTYKAQFETSAPMTVSADAAAITRVRNWHNSVAGNYYAEVERRMTTAGDQLNTYVRQMTTAARLLDAYVRLGFGRSLQQDEQLALYLVGVDKLPSEYRWSQVVAPFSKARSTYCSAVQNNQCVVRPDGTFDPRTGQNEGRYKLLSCGWTTNPDRPVVNPDPVADCVWWLSALRSNRVRDSLEAASVRLATHPGYTEGIPAVEMMMQSLETAKAIAQHAAPSS</sequence>